<dbReference type="AlphaFoldDB" id="A0A3E2B331"/>
<organism evidence="2 3">
    <name type="scientific">Evtepia gabavorous</name>
    <dbReference type="NCBI Taxonomy" id="2211183"/>
    <lineage>
        <taxon>Bacteria</taxon>
        <taxon>Bacillati</taxon>
        <taxon>Bacillota</taxon>
        <taxon>Clostridia</taxon>
        <taxon>Eubacteriales</taxon>
        <taxon>Evtepia</taxon>
    </lineage>
</organism>
<proteinExistence type="predicted"/>
<reference evidence="2 3" key="1">
    <citation type="submission" date="2018-07" db="EMBL/GenBank/DDBJ databases">
        <title>GABA Modulating Bacteria of the Human Gut Microbiota.</title>
        <authorList>
            <person name="Strandwitz P."/>
            <person name="Kim K.H."/>
            <person name="Terekhova D."/>
            <person name="Liu J.K."/>
            <person name="Sharma A."/>
            <person name="Levering J."/>
            <person name="Mcdonald D."/>
            <person name="Dietrich D."/>
            <person name="Ramadhar T.R."/>
            <person name="Lekbua A."/>
            <person name="Mroue N."/>
            <person name="Liston C."/>
            <person name="Stewart E.J."/>
            <person name="Dubin M.J."/>
            <person name="Zengler K."/>
            <person name="Knight R."/>
            <person name="Gilbert J.A."/>
            <person name="Clardy J."/>
            <person name="Lewis K."/>
        </authorList>
    </citation>
    <scope>NUCLEOTIDE SEQUENCE [LARGE SCALE GENOMIC DNA]</scope>
    <source>
        <strain evidence="2 3">KLE1738</strain>
    </source>
</reference>
<dbReference type="GeneID" id="97995611"/>
<name>A0A3E2B331_9FIRM</name>
<comment type="caution">
    <text evidence="2">The sequence shown here is derived from an EMBL/GenBank/DDBJ whole genome shotgun (WGS) entry which is preliminary data.</text>
</comment>
<dbReference type="OrthoDB" id="1642498at2"/>
<evidence type="ECO:0000313" key="3">
    <source>
        <dbReference type="Proteomes" id="UP000260649"/>
    </source>
</evidence>
<feature type="domain" description="SCP2" evidence="1">
    <location>
        <begin position="37"/>
        <end position="122"/>
    </location>
</feature>
<accession>A0A3E2B331</accession>
<dbReference type="Pfam" id="PF02036">
    <property type="entry name" value="SCP2"/>
    <property type="match status" value="1"/>
</dbReference>
<dbReference type="RefSeq" id="WP_021919322.1">
    <property type="nucleotide sequence ID" value="NZ_CAKXKJ010000030.1"/>
</dbReference>
<dbReference type="Proteomes" id="UP000260649">
    <property type="component" value="Unassembled WGS sequence"/>
</dbReference>
<evidence type="ECO:0000259" key="1">
    <source>
        <dbReference type="Pfam" id="PF02036"/>
    </source>
</evidence>
<dbReference type="Gene3D" id="3.30.1050.10">
    <property type="entry name" value="SCP2 sterol-binding domain"/>
    <property type="match status" value="1"/>
</dbReference>
<gene>
    <name evidence="2" type="ORF">DV520_07695</name>
</gene>
<dbReference type="SUPFAM" id="SSF55718">
    <property type="entry name" value="SCP-like"/>
    <property type="match status" value="1"/>
</dbReference>
<dbReference type="InterPro" id="IPR036527">
    <property type="entry name" value="SCP2_sterol-bd_dom_sf"/>
</dbReference>
<dbReference type="EMBL" id="QQRQ01000011">
    <property type="protein sequence ID" value="RFT06366.1"/>
    <property type="molecule type" value="Genomic_DNA"/>
</dbReference>
<dbReference type="InterPro" id="IPR003033">
    <property type="entry name" value="SCP2_sterol-bd_dom"/>
</dbReference>
<protein>
    <recommendedName>
        <fullName evidence="1">SCP2 domain-containing protein</fullName>
    </recommendedName>
</protein>
<evidence type="ECO:0000313" key="2">
    <source>
        <dbReference type="EMBL" id="RFT06366.1"/>
    </source>
</evidence>
<keyword evidence="3" id="KW-1185">Reference proteome</keyword>
<sequence>MAYGSVKMCLQCATCSMVSTCLFRALKFLSCRDSRVKEEACRWPQGKTLRLEIPGARGFTVTGTEKGFRKLPQDTPGDVTIRFKSPDDAFRVFTGQIGIAQAYAQHRFTLRGNMGLAMPFVRCVDIAEGYLFPAVLARRILKRRPKKEISTARVYLAVLFGR</sequence>